<name>A0ABT5A688_9CYAN</name>
<keyword evidence="2" id="KW-1185">Reference proteome</keyword>
<dbReference type="Proteomes" id="UP001212123">
    <property type="component" value="Unassembled WGS sequence"/>
</dbReference>
<comment type="caution">
    <text evidence="1">The sequence shown here is derived from an EMBL/GenBank/DDBJ whole genome shotgun (WGS) entry which is preliminary data.</text>
</comment>
<dbReference type="Gene3D" id="6.10.10.120">
    <property type="entry name" value="Antitoxin ParD1-like"/>
    <property type="match status" value="1"/>
</dbReference>
<dbReference type="PANTHER" id="PTHR36582:SF2">
    <property type="entry name" value="ANTITOXIN PARD"/>
    <property type="match status" value="1"/>
</dbReference>
<sequence>MNIQVKPETQELIQAYIATGHYTNADEVIIKALKLLSEWEKGYQEWEQETREKLAVGLAQVEQGEVIDGDVVMARLHEKIRQARESQK</sequence>
<dbReference type="PANTHER" id="PTHR36582">
    <property type="entry name" value="ANTITOXIN PARD"/>
    <property type="match status" value="1"/>
</dbReference>
<organism evidence="1 2">
    <name type="scientific">Dolichospermum circinale CS-537/01</name>
    <dbReference type="NCBI Taxonomy" id="3021739"/>
    <lineage>
        <taxon>Bacteria</taxon>
        <taxon>Bacillati</taxon>
        <taxon>Cyanobacteriota</taxon>
        <taxon>Cyanophyceae</taxon>
        <taxon>Nostocales</taxon>
        <taxon>Aphanizomenonaceae</taxon>
        <taxon>Dolichospermum</taxon>
        <taxon>Dolichospermum circinale</taxon>
    </lineage>
</organism>
<proteinExistence type="predicted"/>
<dbReference type="InterPro" id="IPR038296">
    <property type="entry name" value="ParD_sf"/>
</dbReference>
<protein>
    <submittedName>
        <fullName evidence="1">Type II toxin-antitoxin system ParD family antitoxin</fullName>
    </submittedName>
</protein>
<dbReference type="InterPro" id="IPR022789">
    <property type="entry name" value="ParD"/>
</dbReference>
<reference evidence="1 2" key="1">
    <citation type="submission" date="2023-01" db="EMBL/GenBank/DDBJ databases">
        <title>Genomes from the Australian National Cyanobacteria Reference Collection.</title>
        <authorList>
            <person name="Willis A."/>
            <person name="Lee E.M.F."/>
        </authorList>
    </citation>
    <scope>NUCLEOTIDE SEQUENCE [LARGE SCALE GENOMIC DNA]</scope>
    <source>
        <strain evidence="1 2">CS-537/01</strain>
    </source>
</reference>
<accession>A0ABT5A688</accession>
<evidence type="ECO:0000313" key="1">
    <source>
        <dbReference type="EMBL" id="MDB9486973.1"/>
    </source>
</evidence>
<evidence type="ECO:0000313" key="2">
    <source>
        <dbReference type="Proteomes" id="UP001212123"/>
    </source>
</evidence>
<dbReference type="EMBL" id="JAQMTU010000063">
    <property type="protein sequence ID" value="MDB9486973.1"/>
    <property type="molecule type" value="Genomic_DNA"/>
</dbReference>
<dbReference type="RefSeq" id="WP_028083410.1">
    <property type="nucleotide sequence ID" value="NZ_JAQMTU010000063.1"/>
</dbReference>
<gene>
    <name evidence="1" type="ORF">PN492_10530</name>
</gene>